<dbReference type="InterPro" id="IPR011335">
    <property type="entry name" value="Restrct_endonuc-II-like"/>
</dbReference>
<dbReference type="SUPFAM" id="SSF52980">
    <property type="entry name" value="Restriction endonuclease-like"/>
    <property type="match status" value="1"/>
</dbReference>
<proteinExistence type="predicted"/>
<name>A0A0F0KMH8_9MICO</name>
<evidence type="ECO:0000313" key="2">
    <source>
        <dbReference type="EMBL" id="KJL21649.1"/>
    </source>
</evidence>
<dbReference type="EMBL" id="JYIT01000081">
    <property type="protein sequence ID" value="KJL21649.1"/>
    <property type="molecule type" value="Genomic_DNA"/>
</dbReference>
<dbReference type="Pfam" id="PF04480">
    <property type="entry name" value="DUF559"/>
    <property type="match status" value="1"/>
</dbReference>
<accession>A0A0F0KMH8</accession>
<protein>
    <recommendedName>
        <fullName evidence="1">DUF559 domain-containing protein</fullName>
    </recommendedName>
</protein>
<sequence>MLSLTDTIRRRGGIARGLDLQRLGFTRSSLARAVRGGTVERLRDGVFAAGPIEPDVRAAVAHGGALTCASVLTALQLWVLPPITGPHVWLGAGRHAHPHPGCVCVPHYYRGAPPLGRVDLETALLHLRLCSGDEAFFAAFESAWRHGHLDTAARRRIRSALPATARWLTDLARGDADSGLESLLRLRLHLLGLRLECQVRIDGVGIVDFVIDRVIIEVDGKANHEGTAKRHKDLVRDAAAARRGFRTLRFDYAQVVHDWPSVQAAILAALGA</sequence>
<dbReference type="PATRIC" id="fig|582680.7.peg.2667"/>
<feature type="domain" description="DUF559" evidence="1">
    <location>
        <begin position="183"/>
        <end position="270"/>
    </location>
</feature>
<evidence type="ECO:0000313" key="3">
    <source>
        <dbReference type="Proteomes" id="UP000033448"/>
    </source>
</evidence>
<dbReference type="OrthoDB" id="2594539at2"/>
<reference evidence="2 3" key="1">
    <citation type="submission" date="2015-02" db="EMBL/GenBank/DDBJ databases">
        <title>Draft genome sequences of ten Microbacterium spp. with emphasis on heavy metal contaminated environments.</title>
        <authorList>
            <person name="Corretto E."/>
        </authorList>
    </citation>
    <scope>NUCLEOTIDE SEQUENCE [LARGE SCALE GENOMIC DNA]</scope>
    <source>
        <strain evidence="2 3">DSM 23848</strain>
    </source>
</reference>
<keyword evidence="3" id="KW-1185">Reference proteome</keyword>
<dbReference type="InterPro" id="IPR007569">
    <property type="entry name" value="DUF559"/>
</dbReference>
<evidence type="ECO:0000259" key="1">
    <source>
        <dbReference type="Pfam" id="PF04480"/>
    </source>
</evidence>
<dbReference type="Gene3D" id="3.40.960.10">
    <property type="entry name" value="VSR Endonuclease"/>
    <property type="match status" value="1"/>
</dbReference>
<dbReference type="AlphaFoldDB" id="A0A0F0KMH8"/>
<dbReference type="Proteomes" id="UP000033448">
    <property type="component" value="Unassembled WGS sequence"/>
</dbReference>
<gene>
    <name evidence="2" type="ORF">RL72_02613</name>
</gene>
<comment type="caution">
    <text evidence="2">The sequence shown here is derived from an EMBL/GenBank/DDBJ whole genome shotgun (WGS) entry which is preliminary data.</text>
</comment>
<organism evidence="2 3">
    <name type="scientific">Microbacterium azadirachtae</name>
    <dbReference type="NCBI Taxonomy" id="582680"/>
    <lineage>
        <taxon>Bacteria</taxon>
        <taxon>Bacillati</taxon>
        <taxon>Actinomycetota</taxon>
        <taxon>Actinomycetes</taxon>
        <taxon>Micrococcales</taxon>
        <taxon>Microbacteriaceae</taxon>
        <taxon>Microbacterium</taxon>
    </lineage>
</organism>
<dbReference type="RefSeq" id="WP_082072379.1">
    <property type="nucleotide sequence ID" value="NZ_JYIT01000081.1"/>
</dbReference>